<keyword evidence="2" id="KW-0808">Transferase</keyword>
<keyword evidence="4" id="KW-0862">Zinc</keyword>
<dbReference type="EMBL" id="JAATJA010000001">
    <property type="protein sequence ID" value="NJB67369.1"/>
    <property type="molecule type" value="Genomic_DNA"/>
</dbReference>
<evidence type="ECO:0000256" key="1">
    <source>
        <dbReference type="ARBA" id="ARBA00012928"/>
    </source>
</evidence>
<keyword evidence="7" id="KW-1185">Reference proteome</keyword>
<dbReference type="Pfam" id="PF02146">
    <property type="entry name" value="SIR2"/>
    <property type="match status" value="1"/>
</dbReference>
<dbReference type="GO" id="GO:0070403">
    <property type="term" value="F:NAD+ binding"/>
    <property type="evidence" value="ECO:0007669"/>
    <property type="project" value="InterPro"/>
</dbReference>
<dbReference type="InterPro" id="IPR003000">
    <property type="entry name" value="Sirtuin"/>
</dbReference>
<evidence type="ECO:0000313" key="7">
    <source>
        <dbReference type="Proteomes" id="UP000580856"/>
    </source>
</evidence>
<accession>A0A846QRS7</accession>
<comment type="caution">
    <text evidence="6">The sequence shown here is derived from an EMBL/GenBank/DDBJ whole genome shotgun (WGS) entry which is preliminary data.</text>
</comment>
<dbReference type="PROSITE" id="PS50305">
    <property type="entry name" value="SIRTUIN"/>
    <property type="match status" value="1"/>
</dbReference>
<dbReference type="GO" id="GO:0046872">
    <property type="term" value="F:metal ion binding"/>
    <property type="evidence" value="ECO:0007669"/>
    <property type="project" value="UniProtKB-KW"/>
</dbReference>
<evidence type="ECO:0000313" key="6">
    <source>
        <dbReference type="EMBL" id="NJB67369.1"/>
    </source>
</evidence>
<feature type="domain" description="Deacetylase sirtuin-type" evidence="5">
    <location>
        <begin position="1"/>
        <end position="250"/>
    </location>
</feature>
<evidence type="ECO:0000259" key="5">
    <source>
        <dbReference type="PROSITE" id="PS50305"/>
    </source>
</evidence>
<dbReference type="InterPro" id="IPR029035">
    <property type="entry name" value="DHS-like_NAD/FAD-binding_dom"/>
</dbReference>
<dbReference type="Gene3D" id="3.30.1600.10">
    <property type="entry name" value="SIR2/SIRT2 'Small Domain"/>
    <property type="match status" value="1"/>
</dbReference>
<keyword evidence="6" id="KW-0378">Hydrolase</keyword>
<dbReference type="GO" id="GO:0016787">
    <property type="term" value="F:hydrolase activity"/>
    <property type="evidence" value="ECO:0007669"/>
    <property type="project" value="UniProtKB-KW"/>
</dbReference>
<feature type="binding site" evidence="4">
    <location>
        <position position="153"/>
    </location>
    <ligand>
        <name>Zn(2+)</name>
        <dbReference type="ChEBI" id="CHEBI:29105"/>
    </ligand>
</feature>
<reference evidence="6 7" key="1">
    <citation type="submission" date="2020-03" db="EMBL/GenBank/DDBJ databases">
        <title>Genomic Encyclopedia of Type Strains, Phase IV (KMG-IV): sequencing the most valuable type-strain genomes for metagenomic binning, comparative biology and taxonomic classification.</title>
        <authorList>
            <person name="Goeker M."/>
        </authorList>
    </citation>
    <scope>NUCLEOTIDE SEQUENCE [LARGE SCALE GENOMIC DNA]</scope>
    <source>
        <strain evidence="6 7">DSM 24233</strain>
    </source>
</reference>
<feature type="binding site" evidence="4">
    <location>
        <position position="132"/>
    </location>
    <ligand>
        <name>Zn(2+)</name>
        <dbReference type="ChEBI" id="CHEBI:29105"/>
    </ligand>
</feature>
<dbReference type="InterPro" id="IPR026590">
    <property type="entry name" value="Ssirtuin_cat_dom"/>
</dbReference>
<dbReference type="GO" id="GO:0017136">
    <property type="term" value="F:histone deacetylase activity, NAD-dependent"/>
    <property type="evidence" value="ECO:0007669"/>
    <property type="project" value="TreeGrafter"/>
</dbReference>
<dbReference type="PANTHER" id="PTHR11085">
    <property type="entry name" value="NAD-DEPENDENT PROTEIN DEACYLASE SIRTUIN-5, MITOCHONDRIAL-RELATED"/>
    <property type="match status" value="1"/>
</dbReference>
<evidence type="ECO:0000256" key="3">
    <source>
        <dbReference type="ARBA" id="ARBA00023027"/>
    </source>
</evidence>
<dbReference type="InterPro" id="IPR050134">
    <property type="entry name" value="NAD-dep_sirtuin_deacylases"/>
</dbReference>
<dbReference type="EC" id="2.3.1.286" evidence="1"/>
<dbReference type="Proteomes" id="UP000580856">
    <property type="component" value="Unassembled WGS sequence"/>
</dbReference>
<dbReference type="Gene3D" id="3.40.50.1220">
    <property type="entry name" value="TPP-binding domain"/>
    <property type="match status" value="1"/>
</dbReference>
<gene>
    <name evidence="6" type="ORF">GGQ74_001009</name>
</gene>
<feature type="binding site" evidence="4">
    <location>
        <position position="129"/>
    </location>
    <ligand>
        <name>Zn(2+)</name>
        <dbReference type="ChEBI" id="CHEBI:29105"/>
    </ligand>
</feature>
<dbReference type="AlphaFoldDB" id="A0A846QRS7"/>
<dbReference type="PANTHER" id="PTHR11085:SF10">
    <property type="entry name" value="NAD-DEPENDENT PROTEIN DEACYLASE SIRTUIN-5, MITOCHONDRIAL-RELATED"/>
    <property type="match status" value="1"/>
</dbReference>
<sequence>MSALEGAYREAARILKRTPAVALTGAGVSVASGIPDFRSPGGLWSRHDPAEVASLQALRTNPAAVWRFMAEAYDMFAAALPNPAHLALAAMEREGLVSAVVTQNIDSLHQRAGSREVVEFHGNGARCRCMRCAREGDASAAYGAAREGRVPLCGECGGTLRPDVVFFGEGIPPQALRRTEELVRFAECILVVGTSGEVMPANTLPYRIKNSGGFVIEINLGPTGYAGLPDIRFDAPAEVVLPHLYECSVS</sequence>
<dbReference type="InterPro" id="IPR026591">
    <property type="entry name" value="Sirtuin_cat_small_dom_sf"/>
</dbReference>
<feature type="active site" description="Proton acceptor" evidence="4">
    <location>
        <position position="121"/>
    </location>
</feature>
<proteinExistence type="predicted"/>
<name>A0A846QRS7_9BACT</name>
<dbReference type="NCBIfam" id="NF001753">
    <property type="entry name" value="PRK00481.1-3"/>
    <property type="match status" value="1"/>
</dbReference>
<evidence type="ECO:0000256" key="2">
    <source>
        <dbReference type="ARBA" id="ARBA00022679"/>
    </source>
</evidence>
<dbReference type="RefSeq" id="WP_167940430.1">
    <property type="nucleotide sequence ID" value="NZ_JAATJA010000001.1"/>
</dbReference>
<organism evidence="6 7">
    <name type="scientific">Desulfobaculum xiamenense</name>
    <dbReference type="NCBI Taxonomy" id="995050"/>
    <lineage>
        <taxon>Bacteria</taxon>
        <taxon>Pseudomonadati</taxon>
        <taxon>Thermodesulfobacteriota</taxon>
        <taxon>Desulfovibrionia</taxon>
        <taxon>Desulfovibrionales</taxon>
        <taxon>Desulfovibrionaceae</taxon>
        <taxon>Desulfobaculum</taxon>
    </lineage>
</organism>
<protein>
    <recommendedName>
        <fullName evidence="1">protein acetyllysine N-acetyltransferase</fullName>
        <ecNumber evidence="1">2.3.1.286</ecNumber>
    </recommendedName>
</protein>
<feature type="binding site" evidence="4">
    <location>
        <position position="156"/>
    </location>
    <ligand>
        <name>Zn(2+)</name>
        <dbReference type="ChEBI" id="CHEBI:29105"/>
    </ligand>
</feature>
<dbReference type="CDD" id="cd01407">
    <property type="entry name" value="SIR2-fam"/>
    <property type="match status" value="1"/>
</dbReference>
<keyword evidence="4" id="KW-0479">Metal-binding</keyword>
<evidence type="ECO:0000256" key="4">
    <source>
        <dbReference type="PROSITE-ProRule" id="PRU00236"/>
    </source>
</evidence>
<keyword evidence="3" id="KW-0520">NAD</keyword>
<dbReference type="SUPFAM" id="SSF52467">
    <property type="entry name" value="DHS-like NAD/FAD-binding domain"/>
    <property type="match status" value="1"/>
</dbReference>